<sequence length="258" mass="29357">MADPPQTVTKADTDGDPPKPKGYTAAKVFSTPELMEGILLNLFTRQLFGVLRTCKTFKDTIDGSVKLQRAMFLKLDPSVTFDPHSPQVNTLLHEMFFVPSLRIVEQGPRGIKFVEAQPEWAWSSPKPATQQHMDLVLYFGAVGLAREKGKRRSTNIRKRCQAQGMEKTKVKVNRSWRRTLVAQGIPAKFEAYLDKSQIVFEGYLQDDSCMYWELGKEKRPWEGVTLGKLMDCIGNNVDEELKAQAIEWGEYDSESGYW</sequence>
<reference evidence="2 3" key="1">
    <citation type="journal article" date="2023" name="G3 (Bethesda)">
        <title>A chromosome-level genome assembly of Zasmidium syzygii isolated from banana leaves.</title>
        <authorList>
            <person name="van Westerhoven A.C."/>
            <person name="Mehrabi R."/>
            <person name="Talebi R."/>
            <person name="Steentjes M.B.F."/>
            <person name="Corcolon B."/>
            <person name="Chong P.A."/>
            <person name="Kema G.H.J."/>
            <person name="Seidl M.F."/>
        </authorList>
    </citation>
    <scope>NUCLEOTIDE SEQUENCE [LARGE SCALE GENOMIC DNA]</scope>
    <source>
        <strain evidence="2 3">P124</strain>
    </source>
</reference>
<feature type="region of interest" description="Disordered" evidence="1">
    <location>
        <begin position="1"/>
        <end position="22"/>
    </location>
</feature>
<dbReference type="Proteomes" id="UP001305779">
    <property type="component" value="Unassembled WGS sequence"/>
</dbReference>
<accession>A0ABR0E3Y4</accession>
<name>A0ABR0E3Y4_ZASCE</name>
<protein>
    <recommendedName>
        <fullName evidence="4">F-box domain-containing protein</fullName>
    </recommendedName>
</protein>
<evidence type="ECO:0000256" key="1">
    <source>
        <dbReference type="SAM" id="MobiDB-lite"/>
    </source>
</evidence>
<organism evidence="2 3">
    <name type="scientific">Zasmidium cellare</name>
    <name type="common">Wine cellar mold</name>
    <name type="synonym">Racodium cellare</name>
    <dbReference type="NCBI Taxonomy" id="395010"/>
    <lineage>
        <taxon>Eukaryota</taxon>
        <taxon>Fungi</taxon>
        <taxon>Dikarya</taxon>
        <taxon>Ascomycota</taxon>
        <taxon>Pezizomycotina</taxon>
        <taxon>Dothideomycetes</taxon>
        <taxon>Dothideomycetidae</taxon>
        <taxon>Mycosphaerellales</taxon>
        <taxon>Mycosphaerellaceae</taxon>
        <taxon>Zasmidium</taxon>
    </lineage>
</organism>
<evidence type="ECO:0000313" key="2">
    <source>
        <dbReference type="EMBL" id="KAK4496114.1"/>
    </source>
</evidence>
<evidence type="ECO:0000313" key="3">
    <source>
        <dbReference type="Proteomes" id="UP001305779"/>
    </source>
</evidence>
<feature type="compositionally biased region" description="Polar residues" evidence="1">
    <location>
        <begin position="1"/>
        <end position="10"/>
    </location>
</feature>
<proteinExistence type="predicted"/>
<evidence type="ECO:0008006" key="4">
    <source>
        <dbReference type="Google" id="ProtNLM"/>
    </source>
</evidence>
<comment type="caution">
    <text evidence="2">The sequence shown here is derived from an EMBL/GenBank/DDBJ whole genome shotgun (WGS) entry which is preliminary data.</text>
</comment>
<keyword evidence="3" id="KW-1185">Reference proteome</keyword>
<gene>
    <name evidence="2" type="ORF">PRZ48_012093</name>
</gene>
<dbReference type="EMBL" id="JAXOVC010000010">
    <property type="protein sequence ID" value="KAK4496114.1"/>
    <property type="molecule type" value="Genomic_DNA"/>
</dbReference>